<proteinExistence type="inferred from homology"/>
<feature type="region of interest" description="Disordered" evidence="7">
    <location>
        <begin position="1"/>
        <end position="22"/>
    </location>
</feature>
<dbReference type="OrthoDB" id="419694at2759"/>
<sequence length="288" mass="31835">MEQPGSSKKGSRMRGYSKDSPEVRVGKTLSWLLRHGAQSEKIAMRPDGYVRVSDVLASRKFEGVGFETIESLVKNNDKQRYKMIKEPDPKSPTNEEIWWIRANQGHSIKAVAVDMQKINSASDIPTGIAVHGTNLQAWNAISKKGLSKMSRNHIHLAQGVPGSGVISGMRKSSQILIYIDVQKALDAGIEFFLSDNGVVLTPGNKKGLLEPTFFRRVERVEDKNRIPLPEWDTPDPEFEELEQKAGRIIERMTAGKEDAPVSEPLQTDSEPNPSKSSVGGGSKEAEKS</sequence>
<dbReference type="AlphaFoldDB" id="A0A165PL45"/>
<evidence type="ECO:0000256" key="2">
    <source>
        <dbReference type="ARBA" id="ARBA00009836"/>
    </source>
</evidence>
<dbReference type="GO" id="GO:0006388">
    <property type="term" value="P:tRNA splicing, via endonucleolytic cleavage and ligation"/>
    <property type="evidence" value="ECO:0007669"/>
    <property type="project" value="TreeGrafter"/>
</dbReference>
<dbReference type="PANTHER" id="PTHR12684">
    <property type="entry name" value="PUTATIVE PHOSPHOTRANSFERASE"/>
    <property type="match status" value="1"/>
</dbReference>
<accession>A0A165PL45</accession>
<reference evidence="8 9" key="1">
    <citation type="journal article" date="2016" name="Mol. Biol. Evol.">
        <title>Comparative Genomics of Early-Diverging Mushroom-Forming Fungi Provides Insights into the Origins of Lignocellulose Decay Capabilities.</title>
        <authorList>
            <person name="Nagy L.G."/>
            <person name="Riley R."/>
            <person name="Tritt A."/>
            <person name="Adam C."/>
            <person name="Daum C."/>
            <person name="Floudas D."/>
            <person name="Sun H."/>
            <person name="Yadav J.S."/>
            <person name="Pangilinan J."/>
            <person name="Larsson K.H."/>
            <person name="Matsuura K."/>
            <person name="Barry K."/>
            <person name="Labutti K."/>
            <person name="Kuo R."/>
            <person name="Ohm R.A."/>
            <person name="Bhattacharya S.S."/>
            <person name="Shirouzu T."/>
            <person name="Yoshinaga Y."/>
            <person name="Martin F.M."/>
            <person name="Grigoriev I.V."/>
            <person name="Hibbett D.S."/>
        </authorList>
    </citation>
    <scope>NUCLEOTIDE SEQUENCE [LARGE SCALE GENOMIC DNA]</scope>
    <source>
        <strain evidence="8 9">HHB14362 ss-1</strain>
    </source>
</reference>
<dbReference type="InterPro" id="IPR042081">
    <property type="entry name" value="RNA_2'-PTrans_C"/>
</dbReference>
<evidence type="ECO:0000256" key="3">
    <source>
        <dbReference type="ARBA" id="ARBA00012007"/>
    </source>
</evidence>
<gene>
    <name evidence="8" type="ORF">NEOLEDRAFT_1164702</name>
</gene>
<evidence type="ECO:0000313" key="9">
    <source>
        <dbReference type="Proteomes" id="UP000076761"/>
    </source>
</evidence>
<keyword evidence="5" id="KW-0520">NAD</keyword>
<dbReference type="PANTHER" id="PTHR12684:SF2">
    <property type="entry name" value="TRNA 2'-PHOSPHOTRANSFERASE 1"/>
    <property type="match status" value="1"/>
</dbReference>
<keyword evidence="9" id="KW-1185">Reference proteome</keyword>
<dbReference type="InterPro" id="IPR042080">
    <property type="entry name" value="RNA_2'-PTrans_N"/>
</dbReference>
<protein>
    <recommendedName>
        <fullName evidence="3">2'-phosphotransferase</fullName>
        <ecNumber evidence="3">2.7.1.160</ecNumber>
    </recommendedName>
</protein>
<evidence type="ECO:0000256" key="5">
    <source>
        <dbReference type="ARBA" id="ARBA00023027"/>
    </source>
</evidence>
<dbReference type="Gene3D" id="1.10.10.970">
    <property type="entry name" value="RNA 2'-phosphotransferase, Tpt1/KptA family, N-terminal domain"/>
    <property type="match status" value="1"/>
</dbReference>
<dbReference type="Pfam" id="PF01885">
    <property type="entry name" value="PTS_2-RNA"/>
    <property type="match status" value="1"/>
</dbReference>
<dbReference type="GO" id="GO:0000215">
    <property type="term" value="F:tRNA 2'-phosphotransferase activity"/>
    <property type="evidence" value="ECO:0007669"/>
    <property type="project" value="UniProtKB-EC"/>
</dbReference>
<evidence type="ECO:0000256" key="1">
    <source>
        <dbReference type="ARBA" id="ARBA00003343"/>
    </source>
</evidence>
<feature type="region of interest" description="Disordered" evidence="7">
    <location>
        <begin position="251"/>
        <end position="288"/>
    </location>
</feature>
<dbReference type="Proteomes" id="UP000076761">
    <property type="component" value="Unassembled WGS sequence"/>
</dbReference>
<dbReference type="EMBL" id="KV425610">
    <property type="protein sequence ID" value="KZT21188.1"/>
    <property type="molecule type" value="Genomic_DNA"/>
</dbReference>
<comment type="function">
    <text evidence="1">Catalyzes the last step of tRNA splicing, the transfer of the splice junction 2'-phosphate from ligated tRNA to NAD to produce ADP-ribose 1''-2'' cyclic phosphate.</text>
</comment>
<evidence type="ECO:0000313" key="8">
    <source>
        <dbReference type="EMBL" id="KZT21188.1"/>
    </source>
</evidence>
<dbReference type="Gene3D" id="3.20.170.30">
    <property type="match status" value="1"/>
</dbReference>
<dbReference type="FunCoup" id="A0A165PL45">
    <property type="interactions" value="32"/>
</dbReference>
<organism evidence="8 9">
    <name type="scientific">Neolentinus lepideus HHB14362 ss-1</name>
    <dbReference type="NCBI Taxonomy" id="1314782"/>
    <lineage>
        <taxon>Eukaryota</taxon>
        <taxon>Fungi</taxon>
        <taxon>Dikarya</taxon>
        <taxon>Basidiomycota</taxon>
        <taxon>Agaricomycotina</taxon>
        <taxon>Agaricomycetes</taxon>
        <taxon>Gloeophyllales</taxon>
        <taxon>Gloeophyllaceae</taxon>
        <taxon>Neolentinus</taxon>
    </lineage>
</organism>
<dbReference type="EC" id="2.7.1.160" evidence="3"/>
<dbReference type="InParanoid" id="A0A165PL45"/>
<evidence type="ECO:0000256" key="4">
    <source>
        <dbReference type="ARBA" id="ARBA00022679"/>
    </source>
</evidence>
<evidence type="ECO:0000256" key="7">
    <source>
        <dbReference type="SAM" id="MobiDB-lite"/>
    </source>
</evidence>
<feature type="compositionally biased region" description="Polar residues" evidence="7">
    <location>
        <begin position="264"/>
        <end position="277"/>
    </location>
</feature>
<name>A0A165PL45_9AGAM</name>
<evidence type="ECO:0000256" key="6">
    <source>
        <dbReference type="ARBA" id="ARBA00047949"/>
    </source>
</evidence>
<dbReference type="InterPro" id="IPR002745">
    <property type="entry name" value="Ptrans_KptA/Tpt1"/>
</dbReference>
<dbReference type="STRING" id="1314782.A0A165PL45"/>
<dbReference type="SUPFAM" id="SSF56399">
    <property type="entry name" value="ADP-ribosylation"/>
    <property type="match status" value="1"/>
</dbReference>
<comment type="similarity">
    <text evidence="2">Belongs to the KptA/TPT1 family.</text>
</comment>
<comment type="catalytic activity">
    <reaction evidence="6">
        <text>2'-phospho-[ligated tRNA] + NAD(+) = mature tRNA + ADP-alpha-D-ribose 1'',2''-cyclic phosphate + nicotinamide</text>
        <dbReference type="Rhea" id="RHEA:23324"/>
        <dbReference type="Rhea" id="RHEA-COMP:11106"/>
        <dbReference type="Rhea" id="RHEA-COMP:11107"/>
        <dbReference type="ChEBI" id="CHEBI:17154"/>
        <dbReference type="ChEBI" id="CHEBI:57540"/>
        <dbReference type="ChEBI" id="CHEBI:76596"/>
        <dbReference type="ChEBI" id="CHEBI:82883"/>
        <dbReference type="ChEBI" id="CHEBI:85027"/>
        <dbReference type="EC" id="2.7.1.160"/>
    </reaction>
</comment>
<keyword evidence="4" id="KW-0808">Transferase</keyword>